<reference evidence="1 2" key="2">
    <citation type="submission" date="2014-03" db="EMBL/GenBank/DDBJ databases">
        <title>The Genome Sequence of Anncaliia algerae insect isolate PRA339.</title>
        <authorList>
            <consortium name="The Broad Institute Genome Sequencing Platform"/>
            <consortium name="The Broad Institute Genome Sequencing Center for Infectious Disease"/>
            <person name="Cuomo C."/>
            <person name="Becnel J."/>
            <person name="Sanscrainte N."/>
            <person name="Walker B."/>
            <person name="Young S.K."/>
            <person name="Zeng Q."/>
            <person name="Gargeya S."/>
            <person name="Fitzgerald M."/>
            <person name="Haas B."/>
            <person name="Abouelleil A."/>
            <person name="Alvarado L."/>
            <person name="Arachchi H.M."/>
            <person name="Berlin A.M."/>
            <person name="Chapman S.B."/>
            <person name="Dewar J."/>
            <person name="Goldberg J."/>
            <person name="Griggs A."/>
            <person name="Gujja S."/>
            <person name="Hansen M."/>
            <person name="Howarth C."/>
            <person name="Imamovic A."/>
            <person name="Larimer J."/>
            <person name="McCowan C."/>
            <person name="Murphy C."/>
            <person name="Neiman D."/>
            <person name="Pearson M."/>
            <person name="Priest M."/>
            <person name="Roberts A."/>
            <person name="Saif S."/>
            <person name="Shea T."/>
            <person name="Sisk P."/>
            <person name="Sykes S."/>
            <person name="Wortman J."/>
            <person name="Nusbaum C."/>
            <person name="Birren B."/>
        </authorList>
    </citation>
    <scope>NUCLEOTIDE SEQUENCE [LARGE SCALE GENOMIC DNA]</scope>
    <source>
        <strain evidence="1 2">PRA339</strain>
    </source>
</reference>
<dbReference type="VEuPathDB" id="MicrosporidiaDB:H312_00612"/>
<organism evidence="1 2">
    <name type="scientific">Anncaliia algerae PRA339</name>
    <dbReference type="NCBI Taxonomy" id="1288291"/>
    <lineage>
        <taxon>Eukaryota</taxon>
        <taxon>Fungi</taxon>
        <taxon>Fungi incertae sedis</taxon>
        <taxon>Microsporidia</taxon>
        <taxon>Tubulinosematoidea</taxon>
        <taxon>Tubulinosematidae</taxon>
        <taxon>Anncaliia</taxon>
    </lineage>
</organism>
<name>A0A059F4P3_9MICR</name>
<dbReference type="HOGENOM" id="CLU_2249448_0_0_1"/>
<gene>
    <name evidence="1" type="ORF">H312_00612</name>
</gene>
<dbReference type="AlphaFoldDB" id="A0A059F4P3"/>
<proteinExistence type="predicted"/>
<reference evidence="2" key="1">
    <citation type="submission" date="2013-02" db="EMBL/GenBank/DDBJ databases">
        <authorList>
            <consortium name="The Broad Institute Genome Sequencing Platform"/>
            <person name="Cuomo C."/>
            <person name="Becnel J."/>
            <person name="Sanscrainte N."/>
            <person name="Walker B."/>
            <person name="Young S.K."/>
            <person name="Zeng Q."/>
            <person name="Gargeya S."/>
            <person name="Fitzgerald M."/>
            <person name="Haas B."/>
            <person name="Abouelleil A."/>
            <person name="Alvarado L."/>
            <person name="Arachchi H.M."/>
            <person name="Berlin A.M."/>
            <person name="Chapman S.B."/>
            <person name="Dewar J."/>
            <person name="Goldberg J."/>
            <person name="Griggs A."/>
            <person name="Gujja S."/>
            <person name="Hansen M."/>
            <person name="Howarth C."/>
            <person name="Imamovic A."/>
            <person name="Larimer J."/>
            <person name="McCowan C."/>
            <person name="Murphy C."/>
            <person name="Neiman D."/>
            <person name="Pearson M."/>
            <person name="Priest M."/>
            <person name="Roberts A."/>
            <person name="Saif S."/>
            <person name="Shea T."/>
            <person name="Sisk P."/>
            <person name="Sykes S."/>
            <person name="Wortman J."/>
            <person name="Nusbaum C."/>
            <person name="Birren B."/>
        </authorList>
    </citation>
    <scope>NUCLEOTIDE SEQUENCE [LARGE SCALE GENOMIC DNA]</scope>
    <source>
        <strain evidence="2">PRA339</strain>
    </source>
</reference>
<keyword evidence="2" id="KW-1185">Reference proteome</keyword>
<sequence length="104" mass="12547">MDNKNYVHSLPLLGGSSDDDFEIEETHMVTRKDERGRNLSMEQYWIIRFISRKNKVFKCVLTRSRKAFNVYRSYLQTLSLAALYYQMNGENILDYENWILLFFF</sequence>
<dbReference type="Proteomes" id="UP000030655">
    <property type="component" value="Unassembled WGS sequence"/>
</dbReference>
<protein>
    <submittedName>
        <fullName evidence="1">Uncharacterized protein</fullName>
    </submittedName>
</protein>
<evidence type="ECO:0000313" key="1">
    <source>
        <dbReference type="EMBL" id="KCZ81969.1"/>
    </source>
</evidence>
<accession>A0A059F4P3</accession>
<evidence type="ECO:0000313" key="2">
    <source>
        <dbReference type="Proteomes" id="UP000030655"/>
    </source>
</evidence>
<dbReference type="EMBL" id="KK365134">
    <property type="protein sequence ID" value="KCZ81969.1"/>
    <property type="molecule type" value="Genomic_DNA"/>
</dbReference>